<evidence type="ECO:0000313" key="2">
    <source>
        <dbReference type="EMBL" id="RKK24759.1"/>
    </source>
</evidence>
<dbReference type="Proteomes" id="UP000270866">
    <property type="component" value="Chromosome 4"/>
</dbReference>
<feature type="compositionally biased region" description="Polar residues" evidence="1">
    <location>
        <begin position="8"/>
        <end position="20"/>
    </location>
</feature>
<feature type="region of interest" description="Disordered" evidence="1">
    <location>
        <begin position="1"/>
        <end position="20"/>
    </location>
</feature>
<protein>
    <submittedName>
        <fullName evidence="2">Uncharacterized protein</fullName>
    </submittedName>
</protein>
<dbReference type="EMBL" id="MRCU01000002">
    <property type="protein sequence ID" value="RKK24759.1"/>
    <property type="molecule type" value="Genomic_DNA"/>
</dbReference>
<evidence type="ECO:0000313" key="3">
    <source>
        <dbReference type="Proteomes" id="UP000270866"/>
    </source>
</evidence>
<sequence length="73" mass="8154">MFPRLFSGRSTNETGKYNTPSRYGNCASGGGLFHLKDMHCSWTQTEIRGYSPNGSEEEIMTYNGILRTTAVDI</sequence>
<reference evidence="2 3" key="1">
    <citation type="journal article" date="2018" name="Sci. Rep.">
        <title>Characterisation of pathogen-specific regions and novel effector candidates in Fusarium oxysporum f. sp. cepae.</title>
        <authorList>
            <person name="Armitage A.D."/>
            <person name="Taylor A."/>
            <person name="Sobczyk M.K."/>
            <person name="Baxter L."/>
            <person name="Greenfield B.P."/>
            <person name="Bates H.J."/>
            <person name="Wilson F."/>
            <person name="Jackson A.C."/>
            <person name="Ott S."/>
            <person name="Harrison R.J."/>
            <person name="Clarkson J.P."/>
        </authorList>
    </citation>
    <scope>NUCLEOTIDE SEQUENCE [LARGE SCALE GENOMIC DNA]</scope>
    <source>
        <strain evidence="2 3">FoC_Fus2</strain>
    </source>
</reference>
<gene>
    <name evidence="2" type="ORF">BFJ65_g2685</name>
</gene>
<organism evidence="2 3">
    <name type="scientific">Fusarium oxysporum f. sp. cepae</name>
    <dbReference type="NCBI Taxonomy" id="396571"/>
    <lineage>
        <taxon>Eukaryota</taxon>
        <taxon>Fungi</taxon>
        <taxon>Dikarya</taxon>
        <taxon>Ascomycota</taxon>
        <taxon>Pezizomycotina</taxon>
        <taxon>Sordariomycetes</taxon>
        <taxon>Hypocreomycetidae</taxon>
        <taxon>Hypocreales</taxon>
        <taxon>Nectriaceae</taxon>
        <taxon>Fusarium</taxon>
        <taxon>Fusarium oxysporum species complex</taxon>
    </lineage>
</organism>
<dbReference type="AlphaFoldDB" id="A0A3L6NXZ4"/>
<comment type="caution">
    <text evidence="2">The sequence shown here is derived from an EMBL/GenBank/DDBJ whole genome shotgun (WGS) entry which is preliminary data.</text>
</comment>
<evidence type="ECO:0000256" key="1">
    <source>
        <dbReference type="SAM" id="MobiDB-lite"/>
    </source>
</evidence>
<name>A0A3L6NXZ4_FUSOX</name>
<accession>A0A3L6NXZ4</accession>
<proteinExistence type="predicted"/>